<keyword evidence="5" id="KW-0378">Hydrolase</keyword>
<keyword evidence="10" id="KW-1185">Reference proteome</keyword>
<gene>
    <name evidence="9" type="ORF">GCM10009105_11670</name>
</gene>
<dbReference type="Pfam" id="PF04389">
    <property type="entry name" value="Peptidase_M28"/>
    <property type="match status" value="1"/>
</dbReference>
<dbReference type="CDD" id="cd05660">
    <property type="entry name" value="M28_like_PA"/>
    <property type="match status" value="1"/>
</dbReference>
<protein>
    <submittedName>
        <fullName evidence="9">M28 family metallopeptidase</fullName>
    </submittedName>
</protein>
<dbReference type="PROSITE" id="PS51257">
    <property type="entry name" value="PROKAR_LIPOPROTEIN"/>
    <property type="match status" value="1"/>
</dbReference>
<feature type="domain" description="Peptidase M28" evidence="8">
    <location>
        <begin position="326"/>
        <end position="532"/>
    </location>
</feature>
<dbReference type="InterPro" id="IPR045175">
    <property type="entry name" value="M28_fam"/>
</dbReference>
<organism evidence="9 10">
    <name type="scientific">Dokdonella soli</name>
    <dbReference type="NCBI Taxonomy" id="529810"/>
    <lineage>
        <taxon>Bacteria</taxon>
        <taxon>Pseudomonadati</taxon>
        <taxon>Pseudomonadota</taxon>
        <taxon>Gammaproteobacteria</taxon>
        <taxon>Lysobacterales</taxon>
        <taxon>Rhodanobacteraceae</taxon>
        <taxon>Dokdonella</taxon>
    </lineage>
</organism>
<evidence type="ECO:0000256" key="6">
    <source>
        <dbReference type="ARBA" id="ARBA00022833"/>
    </source>
</evidence>
<evidence type="ECO:0000313" key="10">
    <source>
        <dbReference type="Proteomes" id="UP001501523"/>
    </source>
</evidence>
<keyword evidence="2" id="KW-0645">Protease</keyword>
<keyword evidence="6" id="KW-0862">Zinc</keyword>
<comment type="caution">
    <text evidence="9">The sequence shown here is derived from an EMBL/GenBank/DDBJ whole genome shotgun (WGS) entry which is preliminary data.</text>
</comment>
<dbReference type="RefSeq" id="WP_343788135.1">
    <property type="nucleotide sequence ID" value="NZ_BAAAEU010000006.1"/>
</dbReference>
<dbReference type="Gene3D" id="3.40.630.10">
    <property type="entry name" value="Zn peptidases"/>
    <property type="match status" value="2"/>
</dbReference>
<name>A0ABN1IEB8_9GAMM</name>
<keyword evidence="3" id="KW-0479">Metal-binding</keyword>
<evidence type="ECO:0000256" key="3">
    <source>
        <dbReference type="ARBA" id="ARBA00022723"/>
    </source>
</evidence>
<dbReference type="InterPro" id="IPR007484">
    <property type="entry name" value="Peptidase_M28"/>
</dbReference>
<evidence type="ECO:0000256" key="4">
    <source>
        <dbReference type="ARBA" id="ARBA00022729"/>
    </source>
</evidence>
<dbReference type="InterPro" id="IPR046450">
    <property type="entry name" value="PA_dom_sf"/>
</dbReference>
<dbReference type="EMBL" id="BAAAEU010000006">
    <property type="protein sequence ID" value="GAA0710496.1"/>
    <property type="molecule type" value="Genomic_DNA"/>
</dbReference>
<proteinExistence type="predicted"/>
<dbReference type="Gene3D" id="3.50.30.30">
    <property type="match status" value="1"/>
</dbReference>
<dbReference type="SUPFAM" id="SSF53187">
    <property type="entry name" value="Zn-dependent exopeptidases"/>
    <property type="match status" value="1"/>
</dbReference>
<evidence type="ECO:0000259" key="8">
    <source>
        <dbReference type="Pfam" id="PF04389"/>
    </source>
</evidence>
<sequence length="574" mass="62306">MRPFALRSTLSASLILLLAACQPQESAPIAGSSAPAHPAKPAPVVPTADGHYSADITAEDFAARLKKVSSDEFEGRKPGTQGERTTTAWIKDQFAQIGLKPGNRGDWGQTVPMVETTLLDPDQVSATIKAGGGTETFAYRKDMIVGSLTASPAADIKESDIVFAGYGVDAPEYQWNDYAGLDVKGKTVIVLINDPGWGNHDDTLFKGRALTYYGRWTYKYEEAARKGAVACLIVHETPGAGYPWDVVVNSWSGPQDSLPPSEDPAPRLSAAGWLTTEAAQRLFAKAGRNFDELKKSADLRGFKSTEVGATLSLGFKSRIEHSSSENVLGLLPGSTRPEEVIVYSAHWDHFGRDPNLKGDPIYHGAIDNGTGIAGLLEIAEAFAHQNPPPQRSILFLADTLEEAGLLGSRYYVTHPVFPLDKTVADINMDALPIMGPAKDIAVISWGQSQLDDYIQQAATTEGRTIVPDDAPEKGFFFRSDQLNFARLGVPVLYARSGLNLVDGGEEAGRKAYADYTANHYHKPSDVYDPNWDFRGVIDDLKAFHAVGRKLADETRFPDWKAGADFHRTQPVASK</sequence>
<evidence type="ECO:0000313" key="9">
    <source>
        <dbReference type="EMBL" id="GAA0710496.1"/>
    </source>
</evidence>
<keyword evidence="1" id="KW-0031">Aminopeptidase</keyword>
<dbReference type="Proteomes" id="UP001501523">
    <property type="component" value="Unassembled WGS sequence"/>
</dbReference>
<evidence type="ECO:0000256" key="5">
    <source>
        <dbReference type="ARBA" id="ARBA00022801"/>
    </source>
</evidence>
<accession>A0ABN1IEB8</accession>
<dbReference type="SUPFAM" id="SSF52025">
    <property type="entry name" value="PA domain"/>
    <property type="match status" value="1"/>
</dbReference>
<evidence type="ECO:0000256" key="2">
    <source>
        <dbReference type="ARBA" id="ARBA00022670"/>
    </source>
</evidence>
<keyword evidence="4 7" id="KW-0732">Signal</keyword>
<evidence type="ECO:0000256" key="7">
    <source>
        <dbReference type="SAM" id="SignalP"/>
    </source>
</evidence>
<feature type="signal peptide" evidence="7">
    <location>
        <begin position="1"/>
        <end position="26"/>
    </location>
</feature>
<dbReference type="PANTHER" id="PTHR12147">
    <property type="entry name" value="METALLOPEPTIDASE M28 FAMILY MEMBER"/>
    <property type="match status" value="1"/>
</dbReference>
<reference evidence="9 10" key="1">
    <citation type="journal article" date="2019" name="Int. J. Syst. Evol. Microbiol.">
        <title>The Global Catalogue of Microorganisms (GCM) 10K type strain sequencing project: providing services to taxonomists for standard genome sequencing and annotation.</title>
        <authorList>
            <consortium name="The Broad Institute Genomics Platform"/>
            <consortium name="The Broad Institute Genome Sequencing Center for Infectious Disease"/>
            <person name="Wu L."/>
            <person name="Ma J."/>
        </authorList>
    </citation>
    <scope>NUCLEOTIDE SEQUENCE [LARGE SCALE GENOMIC DNA]</scope>
    <source>
        <strain evidence="9 10">JCM 15421</strain>
    </source>
</reference>
<evidence type="ECO:0000256" key="1">
    <source>
        <dbReference type="ARBA" id="ARBA00022438"/>
    </source>
</evidence>
<dbReference type="PANTHER" id="PTHR12147:SF56">
    <property type="entry name" value="AMINOPEPTIDASE YDR415C-RELATED"/>
    <property type="match status" value="1"/>
</dbReference>
<dbReference type="CDD" id="cd04821">
    <property type="entry name" value="PA_M28_1_2"/>
    <property type="match status" value="1"/>
</dbReference>
<feature type="chain" id="PRO_5045711243" evidence="7">
    <location>
        <begin position="27"/>
        <end position="574"/>
    </location>
</feature>